<proteinExistence type="predicted"/>
<dbReference type="AlphaFoldDB" id="A0A1Y3YPS1"/>
<comment type="caution">
    <text evidence="2">The sequence shown here is derived from an EMBL/GenBank/DDBJ whole genome shotgun (WGS) entry which is preliminary data.</text>
</comment>
<keyword evidence="1" id="KW-1133">Transmembrane helix</keyword>
<gene>
    <name evidence="2" type="ORF">B5F97_14745</name>
</gene>
<feature type="transmembrane region" description="Helical" evidence="1">
    <location>
        <begin position="169"/>
        <end position="188"/>
    </location>
</feature>
<keyword evidence="1" id="KW-0812">Transmembrane</keyword>
<reference evidence="3" key="1">
    <citation type="submission" date="2017-04" db="EMBL/GenBank/DDBJ databases">
        <title>Function of individual gut microbiota members based on whole genome sequencing of pure cultures obtained from chicken caecum.</title>
        <authorList>
            <person name="Medvecky M."/>
            <person name="Cejkova D."/>
            <person name="Polansky O."/>
            <person name="Karasova D."/>
            <person name="Kubasova T."/>
            <person name="Cizek A."/>
            <person name="Rychlik I."/>
        </authorList>
    </citation>
    <scope>NUCLEOTIDE SEQUENCE [LARGE SCALE GENOMIC DNA]</scope>
    <source>
        <strain evidence="3">An43</strain>
    </source>
</reference>
<sequence>MVDKSIFMATQNWIKTYVIQILPVLALIVYIIGFAYYMVYYYQFGINITSYITLAEVLVSTLTPILIVVMLSVAFFGLQFLSRVPQKRFLYEFKKLRNIKIQNACINKVLSIIHRCKRKKRVINKYYDQKDAKESFYRDLLSIPIVFVISSIIIPFNIYIGAIEIKYKYFWIVVLLMLCFPCAGLYLRSYRKVRFRIVKVYHNLVAAIILFISILTCMVLLGVYNANLDKKSNEQRFHITMQNSVEYTDQDYNYIGECGSAIFLYNRENESTVVLNMANLMSIVYYNKRDNIYTRTVEEFMKMSQEKGH</sequence>
<name>A0A1Y3YPS1_9BACE</name>
<dbReference type="Proteomes" id="UP000195386">
    <property type="component" value="Unassembled WGS sequence"/>
</dbReference>
<feature type="transmembrane region" description="Helical" evidence="1">
    <location>
        <begin position="200"/>
        <end position="224"/>
    </location>
</feature>
<evidence type="ECO:0000313" key="2">
    <source>
        <dbReference type="EMBL" id="OUN99852.1"/>
    </source>
</evidence>
<feature type="transmembrane region" description="Helical" evidence="1">
    <location>
        <begin position="21"/>
        <end position="42"/>
    </location>
</feature>
<organism evidence="2 3">
    <name type="scientific">Bacteroides clarus</name>
    <dbReference type="NCBI Taxonomy" id="626929"/>
    <lineage>
        <taxon>Bacteria</taxon>
        <taxon>Pseudomonadati</taxon>
        <taxon>Bacteroidota</taxon>
        <taxon>Bacteroidia</taxon>
        <taxon>Bacteroidales</taxon>
        <taxon>Bacteroidaceae</taxon>
        <taxon>Bacteroides</taxon>
    </lineage>
</organism>
<dbReference type="EMBL" id="NFII01000017">
    <property type="protein sequence ID" value="OUN99852.1"/>
    <property type="molecule type" value="Genomic_DNA"/>
</dbReference>
<keyword evidence="1" id="KW-0472">Membrane</keyword>
<feature type="transmembrane region" description="Helical" evidence="1">
    <location>
        <begin position="140"/>
        <end position="163"/>
    </location>
</feature>
<accession>A0A1Y3YPS1</accession>
<feature type="transmembrane region" description="Helical" evidence="1">
    <location>
        <begin position="62"/>
        <end position="81"/>
    </location>
</feature>
<evidence type="ECO:0000313" key="3">
    <source>
        <dbReference type="Proteomes" id="UP000195386"/>
    </source>
</evidence>
<protein>
    <submittedName>
        <fullName evidence="2">Uncharacterized protein</fullName>
    </submittedName>
</protein>
<evidence type="ECO:0000256" key="1">
    <source>
        <dbReference type="SAM" id="Phobius"/>
    </source>
</evidence>